<gene>
    <name evidence="2" type="ORF">CHYS00102_LOCUS31048</name>
</gene>
<sequence length="307" mass="34861">MSGSTDTFDDLKTKIGALGKVNEDILENISSVAHEDGEIITGHHCRIRCTNDTWKNMSSRNKMDKPGSLESFGFHKESVTHTAKNIISGWKYSGEKLEALDEYFFEGSVDCSLENYDDLERLNKVMVQAANNFLEIARDCPKARLILRMFLSNLERLQVAIGDVHGLTMDVESKLPDDQELLDGLRTVCDGFEKIMKNLPRASLSLHCDQFDGLQCPRDQYIRHRTRKRSSWASSREWANYRRALHGGATGAETSEQWEDYGWRTYRRALHRDETRAEASHQWGSNRGASHGDGTGGEDVNWGSLRN</sequence>
<name>A0A6U5MAC9_9STRA</name>
<protein>
    <submittedName>
        <fullName evidence="2">Uncharacterized protein</fullName>
    </submittedName>
</protein>
<evidence type="ECO:0000313" key="2">
    <source>
        <dbReference type="EMBL" id="CAD8903828.1"/>
    </source>
</evidence>
<reference evidence="2" key="1">
    <citation type="submission" date="2021-01" db="EMBL/GenBank/DDBJ databases">
        <authorList>
            <person name="Corre E."/>
            <person name="Pelletier E."/>
            <person name="Niang G."/>
            <person name="Scheremetjew M."/>
            <person name="Finn R."/>
            <person name="Kale V."/>
            <person name="Holt S."/>
            <person name="Cochrane G."/>
            <person name="Meng A."/>
            <person name="Brown T."/>
            <person name="Cohen L."/>
        </authorList>
    </citation>
    <scope>NUCLEOTIDE SEQUENCE</scope>
    <source>
        <strain evidence="2">308</strain>
    </source>
</reference>
<feature type="region of interest" description="Disordered" evidence="1">
    <location>
        <begin position="277"/>
        <end position="307"/>
    </location>
</feature>
<dbReference type="EMBL" id="HBFR01042464">
    <property type="protein sequence ID" value="CAD8903828.1"/>
    <property type="molecule type" value="Transcribed_RNA"/>
</dbReference>
<organism evidence="2">
    <name type="scientific">Corethron hystrix</name>
    <dbReference type="NCBI Taxonomy" id="216773"/>
    <lineage>
        <taxon>Eukaryota</taxon>
        <taxon>Sar</taxon>
        <taxon>Stramenopiles</taxon>
        <taxon>Ochrophyta</taxon>
        <taxon>Bacillariophyta</taxon>
        <taxon>Coscinodiscophyceae</taxon>
        <taxon>Corethrophycidae</taxon>
        <taxon>Corethrales</taxon>
        <taxon>Corethraceae</taxon>
        <taxon>Corethron</taxon>
    </lineage>
</organism>
<evidence type="ECO:0000256" key="1">
    <source>
        <dbReference type="SAM" id="MobiDB-lite"/>
    </source>
</evidence>
<dbReference type="AlphaFoldDB" id="A0A6U5MAC9"/>
<proteinExistence type="predicted"/>
<accession>A0A6U5MAC9</accession>